<dbReference type="Proteomes" id="UP001196097">
    <property type="component" value="Plasmid pCF3-6"/>
</dbReference>
<proteinExistence type="predicted"/>
<protein>
    <submittedName>
        <fullName evidence="1">NAD(P)/FAD-dependent oxidoreductase</fullName>
    </submittedName>
</protein>
<keyword evidence="2" id="KW-1185">Reference proteome</keyword>
<reference evidence="1 2" key="1">
    <citation type="journal article" date="2021" name="ISME J.">
        <title>Genomic evolution of the class Acidithiobacillia: deep-branching Proteobacteria living in extreme acidic conditions.</title>
        <authorList>
            <person name="Moya-Beltran A."/>
            <person name="Beard S."/>
            <person name="Rojas-Villalobos C."/>
            <person name="Issotta F."/>
            <person name="Gallardo Y."/>
            <person name="Ulloa R."/>
            <person name="Giaveno A."/>
            <person name="Degli Esposti M."/>
            <person name="Johnson D.B."/>
            <person name="Quatrini R."/>
        </authorList>
    </citation>
    <scope>NUCLEOTIDE SEQUENCE [LARGE SCALE GENOMIC DNA]</scope>
    <source>
        <strain evidence="1 2">CF3</strain>
    </source>
</reference>
<name>A0ACD5ILP9_9PROT</name>
<organism evidence="1 2">
    <name type="scientific">Acidithiobacillus ferruginosus</name>
    <dbReference type="NCBI Taxonomy" id="3063951"/>
    <lineage>
        <taxon>Bacteria</taxon>
        <taxon>Pseudomonadati</taxon>
        <taxon>Pseudomonadota</taxon>
        <taxon>Acidithiobacillia</taxon>
        <taxon>Acidithiobacillales</taxon>
        <taxon>Acidithiobacillaceae</taxon>
        <taxon>Acidithiobacillus</taxon>
    </lineage>
</organism>
<gene>
    <name evidence="1" type="ORF">HF292_015780</name>
</gene>
<evidence type="ECO:0000313" key="1">
    <source>
        <dbReference type="EMBL" id="XRP74733.1"/>
    </source>
</evidence>
<dbReference type="EMBL" id="CP130952">
    <property type="protein sequence ID" value="XRP74733.1"/>
    <property type="molecule type" value="Genomic_DNA"/>
</dbReference>
<keyword evidence="1" id="KW-0614">Plasmid</keyword>
<evidence type="ECO:0000313" key="2">
    <source>
        <dbReference type="Proteomes" id="UP001196097"/>
    </source>
</evidence>
<sequence length="428" mass="48713">MTNPKSVAVIGAGPMGLAVAYQAAKDGHRVTIFEADDRIGGMTAAFDFDGLSIERFYHFICTSDQPLFTLLDELGIRDKLRWKETRMGYYYQGDVHPWGNPIALLKFPGLGLISKIRYGAHAFLSTKRKDWRPLDHLEATQWIRKWVGTQAFDVLWRRLFDLKFYDYADTLSAAWIWTRIKRIGSSRYSMMREKLGYLEGGSETLLNALREVIEQSGGAIRLGTPVERVLHEHGKVTGVQVAGQLTHFDAVVSTVPVPFVPRLIPDLPEPLLNQYRALKNIAVVCVIVKTTKPITKNFWLNVNDPQMDIPGLVEFTNLRELSGHVTYVPFYMPGEHPKYQDPDQAFLSKVRHYLQTINPDLKDCDILAMYANRYRYAQPICGPGYLDTLPPIKLSIEGLYVADTSYYYPEDRGISESVQMGRQIARML</sequence>
<accession>A0ACD5ILP9</accession>
<geneLocation type="plasmid" evidence="1 2">
    <name>pCF3-6</name>
</geneLocation>